<accession>A0A5C1NKX6</accession>
<dbReference type="RefSeq" id="WP_149286169.1">
    <property type="nucleotide sequence ID" value="NZ_CP038437.2"/>
</dbReference>
<dbReference type="AlphaFoldDB" id="A0A5C1NKX6"/>
<dbReference type="KEGG" id="hbh:E4T21_16970"/>
<dbReference type="EC" id="5.3.2.8" evidence="3"/>
<dbReference type="PANTHER" id="PTHR43709">
    <property type="entry name" value="ACONITATE ISOMERASE-RELATED"/>
    <property type="match status" value="1"/>
</dbReference>
<dbReference type="PANTHER" id="PTHR43709:SF3">
    <property type="entry name" value="ISOMERASE YBHH-RELATED"/>
    <property type="match status" value="1"/>
</dbReference>
<dbReference type="SUPFAM" id="SSF54506">
    <property type="entry name" value="Diaminopimelate epimerase-like"/>
    <property type="match status" value="2"/>
</dbReference>
<dbReference type="InterPro" id="IPR007400">
    <property type="entry name" value="PrpF-like"/>
</dbReference>
<evidence type="ECO:0000256" key="1">
    <source>
        <dbReference type="ARBA" id="ARBA00007673"/>
    </source>
</evidence>
<dbReference type="OrthoDB" id="9779763at2"/>
<dbReference type="Gene3D" id="3.10.310.10">
    <property type="entry name" value="Diaminopimelate Epimerase, Chain A, domain 1"/>
    <property type="match status" value="2"/>
</dbReference>
<evidence type="ECO:0000256" key="2">
    <source>
        <dbReference type="ARBA" id="ARBA00023235"/>
    </source>
</evidence>
<protein>
    <submittedName>
        <fullName evidence="3">4-oxalomesaconate tautomerase</fullName>
        <ecNumber evidence="3">5.3.2.8</ecNumber>
    </submittedName>
</protein>
<dbReference type="NCBIfam" id="NF033377">
    <property type="entry name" value="OMA_tautomer"/>
    <property type="match status" value="1"/>
</dbReference>
<reference evidence="3" key="1">
    <citation type="submission" date="2021-02" db="EMBL/GenBank/DDBJ databases">
        <title>Strain Y2R2, a novel species of the genus Halomonas.</title>
        <authorList>
            <person name="Huang H."/>
        </authorList>
    </citation>
    <scope>NUCLEOTIDE SEQUENCE</scope>
    <source>
        <strain evidence="3">Y2R2</strain>
    </source>
</reference>
<gene>
    <name evidence="3" type="ORF">E4T21_16970</name>
</gene>
<dbReference type="InterPro" id="IPR047687">
    <property type="entry name" value="OMA_tautomer-like"/>
</dbReference>
<name>A0A5C1NKX6_9GAMM</name>
<comment type="similarity">
    <text evidence="1">Belongs to the PrpF family.</text>
</comment>
<proteinExistence type="inferred from homology"/>
<dbReference type="Pfam" id="PF04303">
    <property type="entry name" value="PrpF"/>
    <property type="match status" value="1"/>
</dbReference>
<dbReference type="EMBL" id="CP038437">
    <property type="protein sequence ID" value="QEM83047.1"/>
    <property type="molecule type" value="Genomic_DNA"/>
</dbReference>
<dbReference type="GO" id="GO:0016853">
    <property type="term" value="F:isomerase activity"/>
    <property type="evidence" value="ECO:0007669"/>
    <property type="project" value="UniProtKB-KW"/>
</dbReference>
<organism evidence="3 4">
    <name type="scientific">Halomonas binhaiensis</name>
    <dbReference type="NCBI Taxonomy" id="2562282"/>
    <lineage>
        <taxon>Bacteria</taxon>
        <taxon>Pseudomonadati</taxon>
        <taxon>Pseudomonadota</taxon>
        <taxon>Gammaproteobacteria</taxon>
        <taxon>Oceanospirillales</taxon>
        <taxon>Halomonadaceae</taxon>
        <taxon>Halomonas</taxon>
    </lineage>
</organism>
<sequence length="380" mass="40448">MNSIPCVIMRGGTSRGPFLRRRDLPQSQQELSELLLNAMGSGHALQIDGIGGGNSLTSKVAIVECSERDDADIDYLFAQVNVLERHVDFSPNCGNMLSAVGPYAIEAGLVEPEDGVTIVRVFNINTHRLIDCHVPTPGRRVIYEGNTRISGVPGQAAGIRLSFLDIAGSKTGALLPTGQAMEMIDGTEVSCLDAATPVMMVAAHDLGLEGDETPEKMDMDAELLARLEYLRLEAGQRMGLGDVRDSVLPKPVVLSAPRSKEGVLTARYFVPTRCHKAIAVTGGIAVSAAVSVPGTIANRIALQAGRISQGQCLCDVCIEHPSGVMELRVEHRDGNAHELAQVSLVRTARKIMSGTLFYALPQRKVAPLPSGPVVDIALGS</sequence>
<evidence type="ECO:0000313" key="3">
    <source>
        <dbReference type="EMBL" id="QEM83047.1"/>
    </source>
</evidence>
<keyword evidence="2 3" id="KW-0413">Isomerase</keyword>
<evidence type="ECO:0000313" key="4">
    <source>
        <dbReference type="Proteomes" id="UP000324285"/>
    </source>
</evidence>
<keyword evidence="4" id="KW-1185">Reference proteome</keyword>
<dbReference type="Proteomes" id="UP000324285">
    <property type="component" value="Chromosome"/>
</dbReference>